<keyword evidence="8" id="KW-1185">Reference proteome</keyword>
<keyword evidence="1" id="KW-0433">Leucine-rich repeat</keyword>
<proteinExistence type="predicted"/>
<protein>
    <recommendedName>
        <fullName evidence="6">TIR domain-containing protein</fullName>
    </recommendedName>
</protein>
<dbReference type="GO" id="GO:0006952">
    <property type="term" value="P:defense response"/>
    <property type="evidence" value="ECO:0007669"/>
    <property type="project" value="UniProtKB-KW"/>
</dbReference>
<dbReference type="GO" id="GO:0051707">
    <property type="term" value="P:response to other organism"/>
    <property type="evidence" value="ECO:0007669"/>
    <property type="project" value="UniProtKB-ARBA"/>
</dbReference>
<feature type="region of interest" description="Disordered" evidence="5">
    <location>
        <begin position="1"/>
        <end position="23"/>
    </location>
</feature>
<dbReference type="PRINTS" id="PR00364">
    <property type="entry name" value="DISEASERSIST"/>
</dbReference>
<dbReference type="Gene3D" id="3.40.50.300">
    <property type="entry name" value="P-loop containing nucleotide triphosphate hydrolases"/>
    <property type="match status" value="1"/>
</dbReference>
<accession>A0ABD3JMW7</accession>
<dbReference type="Gene3D" id="3.80.10.10">
    <property type="entry name" value="Ribonuclease Inhibitor"/>
    <property type="match status" value="2"/>
</dbReference>
<dbReference type="PANTHER" id="PTHR11017">
    <property type="entry name" value="LEUCINE-RICH REPEAT-CONTAINING PROTEIN"/>
    <property type="match status" value="1"/>
</dbReference>
<keyword evidence="3" id="KW-0611">Plant defense</keyword>
<dbReference type="SUPFAM" id="SSF52540">
    <property type="entry name" value="P-loop containing nucleoside triphosphate hydrolases"/>
    <property type="match status" value="1"/>
</dbReference>
<evidence type="ECO:0000256" key="2">
    <source>
        <dbReference type="ARBA" id="ARBA00022737"/>
    </source>
</evidence>
<dbReference type="InterPro" id="IPR044974">
    <property type="entry name" value="Disease_R_plants"/>
</dbReference>
<feature type="compositionally biased region" description="Basic residues" evidence="5">
    <location>
        <begin position="1"/>
        <end position="11"/>
    </location>
</feature>
<organism evidence="7 8">
    <name type="scientific">Eucalyptus globulus</name>
    <name type="common">Tasmanian blue gum</name>
    <dbReference type="NCBI Taxonomy" id="34317"/>
    <lineage>
        <taxon>Eukaryota</taxon>
        <taxon>Viridiplantae</taxon>
        <taxon>Streptophyta</taxon>
        <taxon>Embryophyta</taxon>
        <taxon>Tracheophyta</taxon>
        <taxon>Spermatophyta</taxon>
        <taxon>Magnoliopsida</taxon>
        <taxon>eudicotyledons</taxon>
        <taxon>Gunneridae</taxon>
        <taxon>Pentapetalae</taxon>
        <taxon>rosids</taxon>
        <taxon>malvids</taxon>
        <taxon>Myrtales</taxon>
        <taxon>Myrtaceae</taxon>
        <taxon>Myrtoideae</taxon>
        <taxon>Eucalypteae</taxon>
        <taxon>Eucalyptus</taxon>
    </lineage>
</organism>
<evidence type="ECO:0000256" key="3">
    <source>
        <dbReference type="ARBA" id="ARBA00022821"/>
    </source>
</evidence>
<dbReference type="InterPro" id="IPR002182">
    <property type="entry name" value="NB-ARC"/>
</dbReference>
<dbReference type="Gene3D" id="1.10.8.430">
    <property type="entry name" value="Helical domain of apoptotic protease-activating factors"/>
    <property type="match status" value="1"/>
</dbReference>
<evidence type="ECO:0000259" key="6">
    <source>
        <dbReference type="PROSITE" id="PS50104"/>
    </source>
</evidence>
<dbReference type="Pfam" id="PF23598">
    <property type="entry name" value="LRR_14"/>
    <property type="match status" value="1"/>
</dbReference>
<dbReference type="InterPro" id="IPR032675">
    <property type="entry name" value="LRR_dom_sf"/>
</dbReference>
<dbReference type="SUPFAM" id="SSF52058">
    <property type="entry name" value="L domain-like"/>
    <property type="match status" value="2"/>
</dbReference>
<evidence type="ECO:0000256" key="1">
    <source>
        <dbReference type="ARBA" id="ARBA00022614"/>
    </source>
</evidence>
<evidence type="ECO:0000313" key="8">
    <source>
        <dbReference type="Proteomes" id="UP001634007"/>
    </source>
</evidence>
<dbReference type="InterPro" id="IPR000157">
    <property type="entry name" value="TIR_dom"/>
</dbReference>
<dbReference type="PANTHER" id="PTHR11017:SF570">
    <property type="entry name" value="DISEASE RESISTANCE PROTEIN (TIR-NBS CLASS)-RELATED"/>
    <property type="match status" value="1"/>
</dbReference>
<dbReference type="InterPro" id="IPR027417">
    <property type="entry name" value="P-loop_NTPase"/>
</dbReference>
<dbReference type="AlphaFoldDB" id="A0ABD3JMW7"/>
<dbReference type="EMBL" id="JBJKBG010000008">
    <property type="protein sequence ID" value="KAL3727551.1"/>
    <property type="molecule type" value="Genomic_DNA"/>
</dbReference>
<dbReference type="InterPro" id="IPR035897">
    <property type="entry name" value="Toll_tir_struct_dom_sf"/>
</dbReference>
<keyword evidence="4" id="KW-0520">NAD</keyword>
<comment type="caution">
    <text evidence="7">The sequence shown here is derived from an EMBL/GenBank/DDBJ whole genome shotgun (WGS) entry which is preliminary data.</text>
</comment>
<gene>
    <name evidence="7" type="ORF">ACJRO7_032310</name>
</gene>
<dbReference type="EMBL" id="JBJKBG010000008">
    <property type="protein sequence ID" value="KAL3727553.1"/>
    <property type="molecule type" value="Genomic_DNA"/>
</dbReference>
<dbReference type="Proteomes" id="UP001634007">
    <property type="component" value="Unassembled WGS sequence"/>
</dbReference>
<keyword evidence="2" id="KW-0677">Repeat</keyword>
<dbReference type="Pfam" id="PF23282">
    <property type="entry name" value="WHD_ROQ1"/>
    <property type="match status" value="1"/>
</dbReference>
<dbReference type="SMART" id="SM00255">
    <property type="entry name" value="TIR"/>
    <property type="match status" value="1"/>
</dbReference>
<dbReference type="FunFam" id="3.40.50.10140:FF:000007">
    <property type="entry name" value="Disease resistance protein (TIR-NBS-LRR class)"/>
    <property type="match status" value="1"/>
</dbReference>
<name>A0ABD3JMW7_EUCGL</name>
<evidence type="ECO:0000256" key="5">
    <source>
        <dbReference type="SAM" id="MobiDB-lite"/>
    </source>
</evidence>
<dbReference type="Gene3D" id="3.40.50.10140">
    <property type="entry name" value="Toll/interleukin-1 receptor homology (TIR) domain"/>
    <property type="match status" value="1"/>
</dbReference>
<dbReference type="InterPro" id="IPR042197">
    <property type="entry name" value="Apaf_helical"/>
</dbReference>
<dbReference type="SUPFAM" id="SSF52200">
    <property type="entry name" value="Toll/Interleukin receptor TIR domain"/>
    <property type="match status" value="1"/>
</dbReference>
<reference evidence="7 8" key="1">
    <citation type="submission" date="2024-11" db="EMBL/GenBank/DDBJ databases">
        <title>Chromosome-level genome assembly of Eucalyptus globulus Labill. provides insights into its genome evolution.</title>
        <authorList>
            <person name="Li X."/>
        </authorList>
    </citation>
    <scope>NUCLEOTIDE SEQUENCE [LARGE SCALE GENOMIC DNA]</scope>
    <source>
        <strain evidence="7">CL2024</strain>
        <tissue evidence="7">Fresh tender leaves</tissue>
    </source>
</reference>
<feature type="domain" description="TIR" evidence="6">
    <location>
        <begin position="37"/>
        <end position="203"/>
    </location>
</feature>
<evidence type="ECO:0000256" key="4">
    <source>
        <dbReference type="ARBA" id="ARBA00023027"/>
    </source>
</evidence>
<dbReference type="InterPro" id="IPR058192">
    <property type="entry name" value="WHD_ROQ1-like"/>
</dbReference>
<dbReference type="PROSITE" id="PS50104">
    <property type="entry name" value="TIR"/>
    <property type="match status" value="1"/>
</dbReference>
<evidence type="ECO:0000313" key="7">
    <source>
        <dbReference type="EMBL" id="KAL3727553.1"/>
    </source>
</evidence>
<dbReference type="InterPro" id="IPR055414">
    <property type="entry name" value="LRR_R13L4/SHOC2-like"/>
</dbReference>
<sequence length="1123" mass="128337">MAASAKKRRIRKNEGIAGGPSCNHASTEDGTAISLGYDYEVFLSFRGPDTRPAFTDFLYTSLNEVGIRTFKDDEMLRVGEEFEPKLLQAINQSKISIPIFSKGYASSVWCLKELVQMVKCQDTGRQKIKPIFYDVDPSVVRHQTGNYAKAFLSHEKKGRYDRKTISQWKAALKEVSSLSGWDLHSKKKNRREGEFAKTVTQEVFNELKKANLVVSDCLVCVDNHVNAIMKMIGSPTSETRIIGIYGMGGTGKTTIAKMIYNELSNNFQNCCFLSNICEMSERKGIESLQHQLISDILKDKRVDIKNMEDGTKIIQDRLSTKKVLLLLDDVDHKKHMDALVGKRDWFGIGSNLIITTRNKEVLKVPEVDDSYKVNGMNDAQSLQLFSKHAFKKDYPSYEYIHQSKRAIDIAGGLPLALEVIGSLLWHTEEEMWDATLKMLESVPRDKVMCKLKISYDALDFRQKRIFLDIACLFIGYDKDILVHFWDESIFFPEEAMKVLQNMSLIKINEDNEVWMHDQLRDLGREMVREKSDTKIKKQSRVWDPKEGLNLLRRHKGKKKVEGLRLKLDHRRRYRFTCDGFENLSDLRFLEVDGSMENFCAEERLLWHESPSNAIPTNEDYDLLPQLRWLSWHDIPPTFNITNFSMEDVVILDLSRSKIMHDWKGWNHMQAMENLKVLNLTDCQCLGRTPNFSCLANLERLILRGCRKLRTIHESIHQLKNLVYLDVRHCRNLQTLPEELGGLEALKELRIDLTSIEEIPNCQEMRNLRTFTASYCGIITIHPSIGNLASLEYLSLKGCKSLAKLPDSIGSLELLIELDISETEVRELPDSIGNLKNLKVMKMSRTLISTIPNALWTIEKLEEIEAEGKLPFHVKIGNCIYRNQSLRILRLKDAKICAIPRLPESLTILVLDTLYATFPDLSNLINLRELDMRFSSRDYDRKSHGLVEGPIPRWIGKLSKMESWGLESDYVTTVPKDISLLPKLKALALTCSNLHCLPMLPSSLLSLTLHSCHSLPSMDLSNLKKLSSLRICFSAISEIQGLDCLENLINLELGNCGNLVEIQGKLQQSLAELRIYSCESLQKLPDLSSLKGLEEVVINDCMKLNVKAILGYARRNWRISGSNC</sequence>
<dbReference type="Pfam" id="PF00931">
    <property type="entry name" value="NB-ARC"/>
    <property type="match status" value="1"/>
</dbReference>
<dbReference type="Pfam" id="PF01582">
    <property type="entry name" value="TIR"/>
    <property type="match status" value="1"/>
</dbReference>